<dbReference type="RefSeq" id="WP_035378769.1">
    <property type="nucleotide sequence ID" value="NZ_AZQP01000011.1"/>
</dbReference>
<gene>
    <name evidence="2" type="ORF">Q428_05175</name>
</gene>
<keyword evidence="1" id="KW-1133">Transmembrane helix</keyword>
<organism evidence="2 3">
    <name type="scientific">Fervidicella metallireducens AeB</name>
    <dbReference type="NCBI Taxonomy" id="1403537"/>
    <lineage>
        <taxon>Bacteria</taxon>
        <taxon>Bacillati</taxon>
        <taxon>Bacillota</taxon>
        <taxon>Clostridia</taxon>
        <taxon>Eubacteriales</taxon>
        <taxon>Clostridiaceae</taxon>
        <taxon>Fervidicella</taxon>
    </lineage>
</organism>
<evidence type="ECO:0008006" key="4">
    <source>
        <dbReference type="Google" id="ProtNLM"/>
    </source>
</evidence>
<evidence type="ECO:0000313" key="3">
    <source>
        <dbReference type="Proteomes" id="UP000019681"/>
    </source>
</evidence>
<protein>
    <recommendedName>
        <fullName evidence="4">DUF4129 domain-containing protein</fullName>
    </recommendedName>
</protein>
<dbReference type="Proteomes" id="UP000019681">
    <property type="component" value="Unassembled WGS sequence"/>
</dbReference>
<evidence type="ECO:0000256" key="1">
    <source>
        <dbReference type="SAM" id="Phobius"/>
    </source>
</evidence>
<keyword evidence="3" id="KW-1185">Reference proteome</keyword>
<dbReference type="EMBL" id="AZQP01000011">
    <property type="protein sequence ID" value="EYE88944.1"/>
    <property type="molecule type" value="Genomic_DNA"/>
</dbReference>
<comment type="caution">
    <text evidence="2">The sequence shown here is derived from an EMBL/GenBank/DDBJ whole genome shotgun (WGS) entry which is preliminary data.</text>
</comment>
<dbReference type="STRING" id="1403537.Q428_05175"/>
<evidence type="ECO:0000313" key="2">
    <source>
        <dbReference type="EMBL" id="EYE88944.1"/>
    </source>
</evidence>
<accession>A0A017RX19</accession>
<proteinExistence type="predicted"/>
<feature type="transmembrane region" description="Helical" evidence="1">
    <location>
        <begin position="64"/>
        <end position="85"/>
    </location>
</feature>
<keyword evidence="1" id="KW-0812">Transmembrane</keyword>
<keyword evidence="1" id="KW-0472">Membrane</keyword>
<dbReference type="AlphaFoldDB" id="A0A017RX19"/>
<reference evidence="2 3" key="1">
    <citation type="journal article" date="2014" name="Genome Announc.">
        <title>Draft Genome Sequence of Fervidicella metallireducens Strain AeBT, an Iron-Reducing Thermoanaerobe from the Great Artesian Basin.</title>
        <authorList>
            <person name="Patel B.K."/>
        </authorList>
    </citation>
    <scope>NUCLEOTIDE SEQUENCE [LARGE SCALE GENOMIC DNA]</scope>
    <source>
        <strain evidence="2 3">AeB</strain>
    </source>
</reference>
<name>A0A017RX19_9CLOT</name>
<sequence>MLPTKGEFDNTIKEILSSLEYKHLNNVFREFIDNIKDFLFQWFIKLLNKIDIKLANPMEVSKKLSIWFMIIGILIIAAIIILIAIKFNKVLNRNPKIKEILGERITNETTPESLRDKAVFFKNEGDLRKSVRYDFIALLLLMHEKNLVYLELNKTNSEIFENIKKSGFRNLNVLKNQIEMFNAVWYGNKNLSSEEYEKWTLSLNILWNGVKKYEEKNK</sequence>
<dbReference type="OrthoDB" id="1952387at2"/>